<organism evidence="2 3">
    <name type="scientific">Zalerion maritima</name>
    <dbReference type="NCBI Taxonomy" id="339359"/>
    <lineage>
        <taxon>Eukaryota</taxon>
        <taxon>Fungi</taxon>
        <taxon>Dikarya</taxon>
        <taxon>Ascomycota</taxon>
        <taxon>Pezizomycotina</taxon>
        <taxon>Sordariomycetes</taxon>
        <taxon>Lulworthiomycetidae</taxon>
        <taxon>Lulworthiales</taxon>
        <taxon>Lulworthiaceae</taxon>
        <taxon>Zalerion</taxon>
    </lineage>
</organism>
<keyword evidence="3" id="KW-1185">Reference proteome</keyword>
<reference evidence="2" key="1">
    <citation type="submission" date="2022-07" db="EMBL/GenBank/DDBJ databases">
        <title>Draft genome sequence of Zalerion maritima ATCC 34329, a (micro)plastics degrading marine fungus.</title>
        <authorList>
            <person name="Paco A."/>
            <person name="Goncalves M.F.M."/>
            <person name="Rocha-Santos T.A.P."/>
            <person name="Alves A."/>
        </authorList>
    </citation>
    <scope>NUCLEOTIDE SEQUENCE</scope>
    <source>
        <strain evidence="2">ATCC 34329</strain>
    </source>
</reference>
<feature type="signal peptide" evidence="1">
    <location>
        <begin position="1"/>
        <end position="21"/>
    </location>
</feature>
<gene>
    <name evidence="2" type="ORF">MKZ38_009068</name>
</gene>
<protein>
    <submittedName>
        <fullName evidence="2">Uncharacterized protein</fullName>
    </submittedName>
</protein>
<proteinExistence type="predicted"/>
<evidence type="ECO:0000256" key="1">
    <source>
        <dbReference type="SAM" id="SignalP"/>
    </source>
</evidence>
<evidence type="ECO:0000313" key="3">
    <source>
        <dbReference type="Proteomes" id="UP001201980"/>
    </source>
</evidence>
<dbReference type="Proteomes" id="UP001201980">
    <property type="component" value="Unassembled WGS sequence"/>
</dbReference>
<name>A0AAD5RGU7_9PEZI</name>
<dbReference type="EMBL" id="JAKWBI020000664">
    <property type="protein sequence ID" value="KAJ2893072.1"/>
    <property type="molecule type" value="Genomic_DNA"/>
</dbReference>
<evidence type="ECO:0000313" key="2">
    <source>
        <dbReference type="EMBL" id="KAJ2893072.1"/>
    </source>
</evidence>
<accession>A0AAD5RGU7</accession>
<feature type="chain" id="PRO_5042087027" evidence="1">
    <location>
        <begin position="22"/>
        <end position="433"/>
    </location>
</feature>
<keyword evidence="1" id="KW-0732">Signal</keyword>
<sequence>MCSTWIYLCFVIRSMCRPLVALWFCRYQSVIQLLGEELSHADMSYVFPKIHSEWLLASLEAGVAALENLDSARQSISQRESRRAKVRWAMLDKKVARRVLQEPSELEAGWSMGLNILNRFVLCAPGIVGDRVGWVPCIKHPLEELCLLVSKQYFLPALDDHASRLEGIITAVRLENASLFKQIEANLSATRTKSYQNPRLKLRLLGSWILSLEVQTRRYALAWMSSPHLSGRTRVYRVRPRNSSIFLACQAADIPRVQALLGNGEASLFDVDEDCQGCLALLGHKGQQFSRQSDALLELLLAIGCDPNQLLDPMGLGHFFAVTGTPKFLFKYGMDAEGTLTDSLYRAIFHHPSFSLRDRLVFENTSLLLVPTCLHGGRDAASPFTLFRRETLNVRNREDHAGITGPDDQHVVPSLWMIARSAFDQKTTAWRAS</sequence>
<dbReference type="AlphaFoldDB" id="A0AAD5RGU7"/>
<comment type="caution">
    <text evidence="2">The sequence shown here is derived from an EMBL/GenBank/DDBJ whole genome shotgun (WGS) entry which is preliminary data.</text>
</comment>